<sequence>MTPDIARRRHWMSVLAQAPTDTLLQLSEPAIADAEFELIRAPEIGLVQVRARAGGTGAAFNLGDMTLTRCVVRSHFGTTGHGQVAGRSKPHALRAAQLDALLQTPQFDAHLHQRVIEPLERQRQRARHTEQRDVETTRVDFFTLVRGED</sequence>
<accession>A0ABX1I743</accession>
<protein>
    <submittedName>
        <fullName evidence="1">Phosphonate C-P lyase system protein PhnG</fullName>
    </submittedName>
</protein>
<dbReference type="Pfam" id="PF06754">
    <property type="entry name" value="PhnG"/>
    <property type="match status" value="1"/>
</dbReference>
<comment type="caution">
    <text evidence="1">The sequence shown here is derived from an EMBL/GenBank/DDBJ whole genome shotgun (WGS) entry which is preliminary data.</text>
</comment>
<keyword evidence="1" id="KW-0456">Lyase</keyword>
<evidence type="ECO:0000313" key="1">
    <source>
        <dbReference type="EMBL" id="NKN32971.1"/>
    </source>
</evidence>
<dbReference type="Proteomes" id="UP000740754">
    <property type="component" value="Unassembled WGS sequence"/>
</dbReference>
<proteinExistence type="predicted"/>
<dbReference type="RefSeq" id="WP_168668033.1">
    <property type="nucleotide sequence ID" value="NZ_JAAXKX010000007.1"/>
</dbReference>
<evidence type="ECO:0000313" key="2">
    <source>
        <dbReference type="Proteomes" id="UP000740754"/>
    </source>
</evidence>
<dbReference type="NCBIfam" id="TIGR03293">
    <property type="entry name" value="PhnG_redo"/>
    <property type="match status" value="1"/>
</dbReference>
<dbReference type="GO" id="GO:0016829">
    <property type="term" value="F:lyase activity"/>
    <property type="evidence" value="ECO:0007669"/>
    <property type="project" value="UniProtKB-KW"/>
</dbReference>
<gene>
    <name evidence="1" type="primary">phnG</name>
    <name evidence="1" type="ORF">HF203_07025</name>
</gene>
<organism evidence="1 2">
    <name type="scientific">Marichromatium bheemlicum</name>
    <dbReference type="NCBI Taxonomy" id="365339"/>
    <lineage>
        <taxon>Bacteria</taxon>
        <taxon>Pseudomonadati</taxon>
        <taxon>Pseudomonadota</taxon>
        <taxon>Gammaproteobacteria</taxon>
        <taxon>Chromatiales</taxon>
        <taxon>Chromatiaceae</taxon>
        <taxon>Marichromatium</taxon>
    </lineage>
</organism>
<reference evidence="1 2" key="1">
    <citation type="submission" date="2020-04" db="EMBL/GenBank/DDBJ databases">
        <title>Draft Whole-Genome sequence of Marichromatium bheemlicum DSM 18632, type strain.</title>
        <authorList>
            <person name="Kyndt J.A."/>
            <person name="Meyer T.E."/>
        </authorList>
    </citation>
    <scope>NUCLEOTIDE SEQUENCE [LARGE SCALE GENOMIC DNA]</scope>
    <source>
        <strain evidence="1 2">DSM 18632</strain>
    </source>
</reference>
<dbReference type="EMBL" id="JAAXKX010000007">
    <property type="protein sequence ID" value="NKN32971.1"/>
    <property type="molecule type" value="Genomic_DNA"/>
</dbReference>
<keyword evidence="2" id="KW-1185">Reference proteome</keyword>
<dbReference type="InterPro" id="IPR009609">
    <property type="entry name" value="Phosphonate_metab_PhnG"/>
</dbReference>
<name>A0ABX1I743_9GAMM</name>